<dbReference type="Pfam" id="PF03106">
    <property type="entry name" value="WRKY"/>
    <property type="match status" value="1"/>
</dbReference>
<evidence type="ECO:0000313" key="8">
    <source>
        <dbReference type="EMBL" id="KAL3745567.1"/>
    </source>
</evidence>
<dbReference type="InterPro" id="IPR036576">
    <property type="entry name" value="WRKY_dom_sf"/>
</dbReference>
<dbReference type="SMART" id="SM00774">
    <property type="entry name" value="WRKY"/>
    <property type="match status" value="1"/>
</dbReference>
<evidence type="ECO:0000256" key="1">
    <source>
        <dbReference type="ARBA" id="ARBA00004123"/>
    </source>
</evidence>
<evidence type="ECO:0000256" key="6">
    <source>
        <dbReference type="SAM" id="MobiDB-lite"/>
    </source>
</evidence>
<dbReference type="InterPro" id="IPR044810">
    <property type="entry name" value="WRKY_plant"/>
</dbReference>
<dbReference type="EMBL" id="JBJKBG010000003">
    <property type="protein sequence ID" value="KAL3745567.1"/>
    <property type="molecule type" value="Genomic_DNA"/>
</dbReference>
<dbReference type="PANTHER" id="PTHR31429:SF76">
    <property type="entry name" value="WRKY FAMILY TRANSCRIPTION FACTOR-RELATED"/>
    <property type="match status" value="1"/>
</dbReference>
<evidence type="ECO:0000256" key="2">
    <source>
        <dbReference type="ARBA" id="ARBA00023015"/>
    </source>
</evidence>
<comment type="subcellular location">
    <subcellularLocation>
        <location evidence="1">Nucleus</location>
    </subcellularLocation>
</comment>
<feature type="region of interest" description="Disordered" evidence="6">
    <location>
        <begin position="169"/>
        <end position="192"/>
    </location>
</feature>
<proteinExistence type="predicted"/>
<keyword evidence="3" id="KW-0238">DNA-binding</keyword>
<keyword evidence="4" id="KW-0804">Transcription</keyword>
<dbReference type="AlphaFoldDB" id="A0ABD3L6V0"/>
<dbReference type="PROSITE" id="PS50811">
    <property type="entry name" value="WRKY"/>
    <property type="match status" value="1"/>
</dbReference>
<accession>A0ABD3L6V0</accession>
<evidence type="ECO:0000256" key="5">
    <source>
        <dbReference type="ARBA" id="ARBA00023242"/>
    </source>
</evidence>
<feature type="domain" description="WRKY" evidence="7">
    <location>
        <begin position="88"/>
        <end position="154"/>
    </location>
</feature>
<evidence type="ECO:0000313" key="9">
    <source>
        <dbReference type="Proteomes" id="UP001634007"/>
    </source>
</evidence>
<keyword evidence="5" id="KW-0539">Nucleus</keyword>
<gene>
    <name evidence="8" type="ORF">ACJRO7_014650</name>
</gene>
<protein>
    <recommendedName>
        <fullName evidence="7">WRKY domain-containing protein</fullName>
    </recommendedName>
</protein>
<dbReference type="GO" id="GO:0003677">
    <property type="term" value="F:DNA binding"/>
    <property type="evidence" value="ECO:0007669"/>
    <property type="project" value="UniProtKB-KW"/>
</dbReference>
<feature type="compositionally biased region" description="Low complexity" evidence="6">
    <location>
        <begin position="178"/>
        <end position="190"/>
    </location>
</feature>
<dbReference type="PANTHER" id="PTHR31429">
    <property type="entry name" value="WRKY TRANSCRIPTION FACTOR 36-RELATED"/>
    <property type="match status" value="1"/>
</dbReference>
<evidence type="ECO:0000259" key="7">
    <source>
        <dbReference type="PROSITE" id="PS50811"/>
    </source>
</evidence>
<comment type="caution">
    <text evidence="8">The sequence shown here is derived from an EMBL/GenBank/DDBJ whole genome shotgun (WGS) entry which is preliminary data.</text>
</comment>
<dbReference type="Proteomes" id="UP001634007">
    <property type="component" value="Unassembled WGS sequence"/>
</dbReference>
<name>A0ABD3L6V0_EUCGL</name>
<reference evidence="8 9" key="1">
    <citation type="submission" date="2024-11" db="EMBL/GenBank/DDBJ databases">
        <title>Chromosome-level genome assembly of Eucalyptus globulus Labill. provides insights into its genome evolution.</title>
        <authorList>
            <person name="Li X."/>
        </authorList>
    </citation>
    <scope>NUCLEOTIDE SEQUENCE [LARGE SCALE GENOMIC DNA]</scope>
    <source>
        <strain evidence="8">CL2024</strain>
        <tissue evidence="8">Fresh tender leaves</tissue>
    </source>
</reference>
<dbReference type="Gene3D" id="2.20.25.80">
    <property type="entry name" value="WRKY domain"/>
    <property type="match status" value="1"/>
</dbReference>
<keyword evidence="2" id="KW-0805">Transcription regulation</keyword>
<evidence type="ECO:0000256" key="4">
    <source>
        <dbReference type="ARBA" id="ARBA00023163"/>
    </source>
</evidence>
<dbReference type="InterPro" id="IPR003657">
    <property type="entry name" value="WRKY_dom"/>
</dbReference>
<sequence length="226" mass="24790">MHCFAGAISELGATLEDWVCYIPSVLLLKASVCDAGDFGGELGARRKRKHEANVTAESCSYEEDQIFKTPKDSFKPKISKIHSQTDAPDISLVVKDYHWRKYGQKVRRDNPSPTAYFKCSFAPGCPVKKKVQRTVDDPSVLVATYEGEHNHLSPCQLAISLGSDKQGLNLGAPPIPLPSKSTSSSPRSTPDLIRLGFDTLSAKRGQETEEAAAFQQSLEEQMASFL</sequence>
<dbReference type="SUPFAM" id="SSF118290">
    <property type="entry name" value="WRKY DNA-binding domain"/>
    <property type="match status" value="1"/>
</dbReference>
<keyword evidence="9" id="KW-1185">Reference proteome</keyword>
<dbReference type="GO" id="GO:0005634">
    <property type="term" value="C:nucleus"/>
    <property type="evidence" value="ECO:0007669"/>
    <property type="project" value="UniProtKB-SubCell"/>
</dbReference>
<organism evidence="8 9">
    <name type="scientific">Eucalyptus globulus</name>
    <name type="common">Tasmanian blue gum</name>
    <dbReference type="NCBI Taxonomy" id="34317"/>
    <lineage>
        <taxon>Eukaryota</taxon>
        <taxon>Viridiplantae</taxon>
        <taxon>Streptophyta</taxon>
        <taxon>Embryophyta</taxon>
        <taxon>Tracheophyta</taxon>
        <taxon>Spermatophyta</taxon>
        <taxon>Magnoliopsida</taxon>
        <taxon>eudicotyledons</taxon>
        <taxon>Gunneridae</taxon>
        <taxon>Pentapetalae</taxon>
        <taxon>rosids</taxon>
        <taxon>malvids</taxon>
        <taxon>Myrtales</taxon>
        <taxon>Myrtaceae</taxon>
        <taxon>Myrtoideae</taxon>
        <taxon>Eucalypteae</taxon>
        <taxon>Eucalyptus</taxon>
    </lineage>
</organism>
<evidence type="ECO:0000256" key="3">
    <source>
        <dbReference type="ARBA" id="ARBA00023125"/>
    </source>
</evidence>